<sequence length="189" mass="21511">MLSAASYKSESGLIAAYYKYETLPDVVKAQHGIRSKARLDCTAYTNLTGYTGLTDFVSLKGQIYLFKIPAREFVRANSKRLAEWALSNGKLNLSSIYFEDIDYPEYGYGYPNANRLLGNGSNNPLFPYRNDCYLFITNADITQVEILVIMNGRNLVPGYYQCLINGDIDRELQSLRMQAKPFFDYRIAL</sequence>
<evidence type="ECO:0000313" key="2">
    <source>
        <dbReference type="Proteomes" id="UP001500552"/>
    </source>
</evidence>
<accession>A0ABP8LRZ3</accession>
<comment type="caution">
    <text evidence="1">The sequence shown here is derived from an EMBL/GenBank/DDBJ whole genome shotgun (WGS) entry which is preliminary data.</text>
</comment>
<gene>
    <name evidence="1" type="ORF">GCM10023188_24960</name>
</gene>
<proteinExistence type="predicted"/>
<dbReference type="EMBL" id="BAABHC010000014">
    <property type="protein sequence ID" value="GAA4434246.1"/>
    <property type="molecule type" value="Genomic_DNA"/>
</dbReference>
<keyword evidence="2" id="KW-1185">Reference proteome</keyword>
<evidence type="ECO:0000313" key="1">
    <source>
        <dbReference type="EMBL" id="GAA4434246.1"/>
    </source>
</evidence>
<reference evidence="2" key="1">
    <citation type="journal article" date="2019" name="Int. J. Syst. Evol. Microbiol.">
        <title>The Global Catalogue of Microorganisms (GCM) 10K type strain sequencing project: providing services to taxonomists for standard genome sequencing and annotation.</title>
        <authorList>
            <consortium name="The Broad Institute Genomics Platform"/>
            <consortium name="The Broad Institute Genome Sequencing Center for Infectious Disease"/>
            <person name="Wu L."/>
            <person name="Ma J."/>
        </authorList>
    </citation>
    <scope>NUCLEOTIDE SEQUENCE [LARGE SCALE GENOMIC DNA]</scope>
    <source>
        <strain evidence="2">JCM 17926</strain>
    </source>
</reference>
<dbReference type="Proteomes" id="UP001500552">
    <property type="component" value="Unassembled WGS sequence"/>
</dbReference>
<name>A0ABP8LRZ3_9BACT</name>
<dbReference type="RefSeq" id="WP_345159485.1">
    <property type="nucleotide sequence ID" value="NZ_BAABHC010000014.1"/>
</dbReference>
<protein>
    <submittedName>
        <fullName evidence="1">Uncharacterized protein</fullName>
    </submittedName>
</protein>
<organism evidence="1 2">
    <name type="scientific">Pontibacter saemangeumensis</name>
    <dbReference type="NCBI Taxonomy" id="1084525"/>
    <lineage>
        <taxon>Bacteria</taxon>
        <taxon>Pseudomonadati</taxon>
        <taxon>Bacteroidota</taxon>
        <taxon>Cytophagia</taxon>
        <taxon>Cytophagales</taxon>
        <taxon>Hymenobacteraceae</taxon>
        <taxon>Pontibacter</taxon>
    </lineage>
</organism>